<evidence type="ECO:0000313" key="3">
    <source>
        <dbReference type="Proteomes" id="UP000694407"/>
    </source>
</evidence>
<evidence type="ECO:0000313" key="2">
    <source>
        <dbReference type="Ensembl" id="ENSMMMP00000006439.1"/>
    </source>
</evidence>
<accession>A0A8C5YZE2</accession>
<protein>
    <submittedName>
        <fullName evidence="2">Uncharacterized protein</fullName>
    </submittedName>
</protein>
<evidence type="ECO:0000256" key="1">
    <source>
        <dbReference type="SAM" id="MobiDB-lite"/>
    </source>
</evidence>
<feature type="region of interest" description="Disordered" evidence="1">
    <location>
        <begin position="62"/>
        <end position="84"/>
    </location>
</feature>
<reference evidence="2" key="2">
    <citation type="submission" date="2025-09" db="UniProtKB">
        <authorList>
            <consortium name="Ensembl"/>
        </authorList>
    </citation>
    <scope>IDENTIFICATION</scope>
</reference>
<feature type="region of interest" description="Disordered" evidence="1">
    <location>
        <begin position="103"/>
        <end position="140"/>
    </location>
</feature>
<organism evidence="2 3">
    <name type="scientific">Marmota marmota marmota</name>
    <name type="common">Alpine marmot</name>
    <dbReference type="NCBI Taxonomy" id="9994"/>
    <lineage>
        <taxon>Eukaryota</taxon>
        <taxon>Metazoa</taxon>
        <taxon>Chordata</taxon>
        <taxon>Craniata</taxon>
        <taxon>Vertebrata</taxon>
        <taxon>Euteleostomi</taxon>
        <taxon>Mammalia</taxon>
        <taxon>Eutheria</taxon>
        <taxon>Euarchontoglires</taxon>
        <taxon>Glires</taxon>
        <taxon>Rodentia</taxon>
        <taxon>Sciuromorpha</taxon>
        <taxon>Sciuridae</taxon>
        <taxon>Xerinae</taxon>
        <taxon>Marmotini</taxon>
        <taxon>Marmota</taxon>
    </lineage>
</organism>
<dbReference type="Proteomes" id="UP000694407">
    <property type="component" value="Unplaced"/>
</dbReference>
<dbReference type="GeneTree" id="ENSGT01030000234856"/>
<reference evidence="2" key="1">
    <citation type="submission" date="2025-08" db="UniProtKB">
        <authorList>
            <consortium name="Ensembl"/>
        </authorList>
    </citation>
    <scope>IDENTIFICATION</scope>
</reference>
<proteinExistence type="predicted"/>
<dbReference type="AlphaFoldDB" id="A0A8C5YZE2"/>
<name>A0A8C5YZE2_MARMA</name>
<dbReference type="Ensembl" id="ENSMMMT00000007314.1">
    <property type="protein sequence ID" value="ENSMMMP00000006439.1"/>
    <property type="gene ID" value="ENSMMMG00000005771.1"/>
</dbReference>
<keyword evidence="3" id="KW-1185">Reference proteome</keyword>
<sequence length="140" mass="15140">MVHRRAEGPPVAQWNLLGTYPPLRVGVRPKRVQSPTDMSSELSTVTTAARARPHLDLTMSILPGGQRGHIRAAPPPAPEVSGTHLLPEGSCARETLRTSQIFAGCKPQGHPHTAEEMGAEQEGQLSTGERNMGPHPERTY</sequence>